<dbReference type="SUPFAM" id="SSF55961">
    <property type="entry name" value="Bet v1-like"/>
    <property type="match status" value="1"/>
</dbReference>
<proteinExistence type="predicted"/>
<dbReference type="InterPro" id="IPR023393">
    <property type="entry name" value="START-like_dom_sf"/>
</dbReference>
<dbReference type="Proteomes" id="UP000466785">
    <property type="component" value="Chromosome"/>
</dbReference>
<evidence type="ECO:0000313" key="2">
    <source>
        <dbReference type="Proteomes" id="UP000466785"/>
    </source>
</evidence>
<accession>A0A6N4VFK2</accession>
<sequence>MHLLAAATISVDCPRAKAFAYAADLENFGEWFPGVIAIVARDQLAFTTIDKQYSEQVTVPLRGTREVGLRVVDVDEPRRIVTEGDLALLLPRMEMEFCDAAAGSCVIHWRMFSRVQSAWLSRSAIPLAGLLMRRRARVGLRTLKARLEAHAQIP</sequence>
<dbReference type="Gene3D" id="3.30.530.20">
    <property type="match status" value="1"/>
</dbReference>
<gene>
    <name evidence="1" type="ORF">MPOR_44170</name>
</gene>
<dbReference type="EMBL" id="AP022570">
    <property type="protein sequence ID" value="BBX53391.1"/>
    <property type="molecule type" value="Genomic_DNA"/>
</dbReference>
<dbReference type="KEGG" id="mpof:MPOR_44170"/>
<name>A0A6N4VFK2_9MYCO</name>
<organism evidence="1 2">
    <name type="scientific">Mycolicibacterium poriferae</name>
    <dbReference type="NCBI Taxonomy" id="39694"/>
    <lineage>
        <taxon>Bacteria</taxon>
        <taxon>Bacillati</taxon>
        <taxon>Actinomycetota</taxon>
        <taxon>Actinomycetes</taxon>
        <taxon>Mycobacteriales</taxon>
        <taxon>Mycobacteriaceae</taxon>
        <taxon>Mycolicibacterium</taxon>
    </lineage>
</organism>
<evidence type="ECO:0000313" key="1">
    <source>
        <dbReference type="EMBL" id="BBX53391.1"/>
    </source>
</evidence>
<protein>
    <recommendedName>
        <fullName evidence="3">Polyketide cyclase</fullName>
    </recommendedName>
</protein>
<dbReference type="RefSeq" id="WP_163677573.1">
    <property type="nucleotide sequence ID" value="NZ_AP022570.1"/>
</dbReference>
<evidence type="ECO:0008006" key="3">
    <source>
        <dbReference type="Google" id="ProtNLM"/>
    </source>
</evidence>
<reference evidence="1 2" key="1">
    <citation type="journal article" date="2019" name="Emerg. Microbes Infect.">
        <title>Comprehensive subspecies identification of 175 nontuberculous mycobacteria species based on 7547 genomic profiles.</title>
        <authorList>
            <person name="Matsumoto Y."/>
            <person name="Kinjo T."/>
            <person name="Motooka D."/>
            <person name="Nabeya D."/>
            <person name="Jung N."/>
            <person name="Uechi K."/>
            <person name="Horii T."/>
            <person name="Iida T."/>
            <person name="Fujita J."/>
            <person name="Nakamura S."/>
        </authorList>
    </citation>
    <scope>NUCLEOTIDE SEQUENCE [LARGE SCALE GENOMIC DNA]</scope>
    <source>
        <strain evidence="1 2">JCM 12603</strain>
    </source>
</reference>
<keyword evidence="2" id="KW-1185">Reference proteome</keyword>
<dbReference type="Pfam" id="PF10604">
    <property type="entry name" value="Polyketide_cyc2"/>
    <property type="match status" value="1"/>
</dbReference>
<dbReference type="AlphaFoldDB" id="A0A6N4VFK2"/>
<dbReference type="InterPro" id="IPR019587">
    <property type="entry name" value="Polyketide_cyclase/dehydratase"/>
</dbReference>